<dbReference type="Proteomes" id="UP000596742">
    <property type="component" value="Unassembled WGS sequence"/>
</dbReference>
<dbReference type="GO" id="GO:0004500">
    <property type="term" value="F:dopamine beta-monooxygenase activity"/>
    <property type="evidence" value="ECO:0007669"/>
    <property type="project" value="InterPro"/>
</dbReference>
<name>A0A8B6BR84_MYTGA</name>
<evidence type="ECO:0000256" key="2">
    <source>
        <dbReference type="SAM" id="Phobius"/>
    </source>
</evidence>
<sequence length="332" mass="37845">MDCGKCWPVCPKKEFGYRIGMKGYKRVLLQAHWNNPELKEHYVDSSGLTLYYTSKLRPNDAGVLMIGSNSFTLPPGRSDVEVVGTCSKQCSKQRFKGPIYVSAALNHMHYLGKKQKIELIRDGRKIQDITNEDNFNYDKPITHSFSSPIEIQPGDELKTTCVFKTTSKLNYTYFGQGTNDEMCFGFLTFYPAKNVKRKFCLSWKSIPVCELIAPIVRGCETAKFTNLSNPEFTEMRNAVKDHCSTNDTCLEKCKDHLTIINMHPCMDGDVGLYIKYRLKKFRDSSVTDFYNGIESCSLKHAPLLLQPNTAKSISIFQFHFVVIFGCIVMFIT</sequence>
<organism evidence="4 5">
    <name type="scientific">Mytilus galloprovincialis</name>
    <name type="common">Mediterranean mussel</name>
    <dbReference type="NCBI Taxonomy" id="29158"/>
    <lineage>
        <taxon>Eukaryota</taxon>
        <taxon>Metazoa</taxon>
        <taxon>Spiralia</taxon>
        <taxon>Lophotrochozoa</taxon>
        <taxon>Mollusca</taxon>
        <taxon>Bivalvia</taxon>
        <taxon>Autobranchia</taxon>
        <taxon>Pteriomorphia</taxon>
        <taxon>Mytilida</taxon>
        <taxon>Mytiloidea</taxon>
        <taxon>Mytilidae</taxon>
        <taxon>Mytilinae</taxon>
        <taxon>Mytilus</taxon>
    </lineage>
</organism>
<keyword evidence="2" id="KW-1133">Transmembrane helix</keyword>
<keyword evidence="2" id="KW-0472">Membrane</keyword>
<reference evidence="4" key="1">
    <citation type="submission" date="2018-11" db="EMBL/GenBank/DDBJ databases">
        <authorList>
            <person name="Alioto T."/>
            <person name="Alioto T."/>
        </authorList>
    </citation>
    <scope>NUCLEOTIDE SEQUENCE</scope>
</reference>
<dbReference type="GO" id="GO:0005507">
    <property type="term" value="F:copper ion binding"/>
    <property type="evidence" value="ECO:0007669"/>
    <property type="project" value="InterPro"/>
</dbReference>
<gene>
    <name evidence="4" type="ORF">MGAL_10B029803</name>
</gene>
<dbReference type="EMBL" id="UYJE01000581">
    <property type="protein sequence ID" value="VDH94352.1"/>
    <property type="molecule type" value="Genomic_DNA"/>
</dbReference>
<dbReference type="Gene3D" id="2.60.120.230">
    <property type="match status" value="1"/>
</dbReference>
<evidence type="ECO:0000313" key="4">
    <source>
        <dbReference type="EMBL" id="VDH94352.1"/>
    </source>
</evidence>
<feature type="transmembrane region" description="Helical" evidence="2">
    <location>
        <begin position="313"/>
        <end position="331"/>
    </location>
</feature>
<proteinExistence type="predicted"/>
<protein>
    <recommendedName>
        <fullName evidence="3">Copper type II ascorbate-dependent monooxygenase C-terminal domain-containing protein</fullName>
    </recommendedName>
</protein>
<dbReference type="InterPro" id="IPR014784">
    <property type="entry name" value="Cu2_ascorb_mOase-like_C"/>
</dbReference>
<dbReference type="InterPro" id="IPR000945">
    <property type="entry name" value="DBH-like"/>
</dbReference>
<keyword evidence="1" id="KW-1015">Disulfide bond</keyword>
<dbReference type="PANTHER" id="PTHR10157">
    <property type="entry name" value="DOPAMINE BETA HYDROXYLASE RELATED"/>
    <property type="match status" value="1"/>
</dbReference>
<dbReference type="SUPFAM" id="SSF49742">
    <property type="entry name" value="PHM/PNGase F"/>
    <property type="match status" value="2"/>
</dbReference>
<dbReference type="PANTHER" id="PTHR10157:SF23">
    <property type="entry name" value="MOXD1 HOMOLOG 1"/>
    <property type="match status" value="1"/>
</dbReference>
<evidence type="ECO:0000256" key="1">
    <source>
        <dbReference type="ARBA" id="ARBA00023157"/>
    </source>
</evidence>
<dbReference type="Gene3D" id="2.60.120.310">
    <property type="entry name" value="Copper type II, ascorbate-dependent monooxygenase, N-terminal domain"/>
    <property type="match status" value="1"/>
</dbReference>
<accession>A0A8B6BR84</accession>
<feature type="domain" description="Copper type II ascorbate-dependent monooxygenase C-terminal" evidence="3">
    <location>
        <begin position="60"/>
        <end position="202"/>
    </location>
</feature>
<dbReference type="InterPro" id="IPR008977">
    <property type="entry name" value="PHM/PNGase_F_dom_sf"/>
</dbReference>
<dbReference type="Pfam" id="PF03712">
    <property type="entry name" value="Cu2_monoox_C"/>
    <property type="match status" value="1"/>
</dbReference>
<dbReference type="AlphaFoldDB" id="A0A8B6BR84"/>
<dbReference type="InterPro" id="IPR024548">
    <property type="entry name" value="Cu2_monoox_C"/>
</dbReference>
<dbReference type="OrthoDB" id="129121at2759"/>
<evidence type="ECO:0000259" key="3">
    <source>
        <dbReference type="Pfam" id="PF03712"/>
    </source>
</evidence>
<comment type="caution">
    <text evidence="4">The sequence shown here is derived from an EMBL/GenBank/DDBJ whole genome shotgun (WGS) entry which is preliminary data.</text>
</comment>
<dbReference type="InterPro" id="IPR036939">
    <property type="entry name" value="Cu2_ascorb_mOase_N_sf"/>
</dbReference>
<keyword evidence="2" id="KW-0812">Transmembrane</keyword>
<evidence type="ECO:0000313" key="5">
    <source>
        <dbReference type="Proteomes" id="UP000596742"/>
    </source>
</evidence>
<keyword evidence="5" id="KW-1185">Reference proteome</keyword>